<protein>
    <submittedName>
        <fullName evidence="1">Uncharacterized protein</fullName>
    </submittedName>
</protein>
<dbReference type="EMBL" id="JAMBQA010000012">
    <property type="protein sequence ID" value="MDG0847263.1"/>
    <property type="molecule type" value="Genomic_DNA"/>
</dbReference>
<comment type="caution">
    <text evidence="1">The sequence shown here is derived from an EMBL/GenBank/DDBJ whole genome shotgun (WGS) entry which is preliminary data.</text>
</comment>
<evidence type="ECO:0000313" key="2">
    <source>
        <dbReference type="Proteomes" id="UP001152422"/>
    </source>
</evidence>
<evidence type="ECO:0000313" key="1">
    <source>
        <dbReference type="EMBL" id="MDG0847263.1"/>
    </source>
</evidence>
<proteinExistence type="predicted"/>
<gene>
    <name evidence="1" type="ORF">M4L89_13615</name>
</gene>
<accession>A0A9X4L6J9</accession>
<dbReference type="Proteomes" id="UP001152422">
    <property type="component" value="Unassembled WGS sequence"/>
</dbReference>
<keyword evidence="2" id="KW-1185">Reference proteome</keyword>
<organism evidence="1 2">
    <name type="scientific">Staphylococcus equorum</name>
    <dbReference type="NCBI Taxonomy" id="246432"/>
    <lineage>
        <taxon>Bacteria</taxon>
        <taxon>Bacillati</taxon>
        <taxon>Bacillota</taxon>
        <taxon>Bacilli</taxon>
        <taxon>Bacillales</taxon>
        <taxon>Staphylococcaceae</taxon>
        <taxon>Staphylococcus</taxon>
    </lineage>
</organism>
<reference evidence="1" key="1">
    <citation type="submission" date="2022-05" db="EMBL/GenBank/DDBJ databases">
        <title>Comparative genomics of Staphylococcus equorum isolates.</title>
        <authorList>
            <person name="Luelf R.H."/>
        </authorList>
    </citation>
    <scope>NUCLEOTIDE SEQUENCE</scope>
    <source>
        <strain evidence="1">TMW 2.2497</strain>
    </source>
</reference>
<dbReference type="AlphaFoldDB" id="A0A9X4L6J9"/>
<dbReference type="RefSeq" id="WP_277583629.1">
    <property type="nucleotide sequence ID" value="NZ_JAMBPY010000015.1"/>
</dbReference>
<sequence>MDRLDINEDYFKLYENRLYHVFIINPEEYSRFCGKKYTIIIENKNQIMFPLDKDENIENQVESYIKNFDKELEYKH</sequence>
<name>A0A9X4L6J9_9STAP</name>